<dbReference type="SUPFAM" id="SSF53187">
    <property type="entry name" value="Zn-dependent exopeptidases"/>
    <property type="match status" value="1"/>
</dbReference>
<gene>
    <name evidence="1" type="ORF">NCTC11978_02755</name>
</gene>
<dbReference type="Gene3D" id="3.40.630.40">
    <property type="entry name" value="Zn-dependent exopeptidases"/>
    <property type="match status" value="1"/>
</dbReference>
<evidence type="ECO:0000313" key="2">
    <source>
        <dbReference type="Proteomes" id="UP000254033"/>
    </source>
</evidence>
<reference evidence="1 2" key="1">
    <citation type="submission" date="2018-06" db="EMBL/GenBank/DDBJ databases">
        <authorList>
            <consortium name="Pathogen Informatics"/>
            <person name="Doyle S."/>
        </authorList>
    </citation>
    <scope>NUCLEOTIDE SEQUENCE [LARGE SCALE GENOMIC DNA]</scope>
    <source>
        <strain evidence="1 2">NCTC11978</strain>
    </source>
</reference>
<dbReference type="EMBL" id="UGNY01000001">
    <property type="protein sequence ID" value="STX39552.1"/>
    <property type="molecule type" value="Genomic_DNA"/>
</dbReference>
<name>A0A378IXB4_9GAMM</name>
<keyword evidence="1" id="KW-0378">Hydrolase</keyword>
<accession>A0A378IXB4</accession>
<proteinExistence type="predicted"/>
<dbReference type="GO" id="GO:0016787">
    <property type="term" value="F:hydrolase activity"/>
    <property type="evidence" value="ECO:0007669"/>
    <property type="project" value="UniProtKB-KW"/>
</dbReference>
<dbReference type="Proteomes" id="UP000254033">
    <property type="component" value="Unassembled WGS sequence"/>
</dbReference>
<dbReference type="InterPro" id="IPR007709">
    <property type="entry name" value="N-FG_amidohydro"/>
</dbReference>
<protein>
    <submittedName>
        <fullName evidence="1">N-formylglutamate amidohydrolase</fullName>
    </submittedName>
</protein>
<sequence>MKPLGLVISCEHAVNTVPVAYQKQFAPYRHLLESHSGIDFGALFIARYLQQVFNCDFIQAQATRLLIDCNRSLTHPRCFSEITINLPQAEKQQLIQQYYLPFRQAVVTKIEEQIAQDRQVLHLSIHSFTPILNAKERNADIGFLYDPGRASEKMLAREWQQQLKQHHSQLRTRLNYPYLGISDGFTRALRKQFVDQDYAGIEVETNQALVRDEKTLIKVAEALATTFQQAAHG</sequence>
<evidence type="ECO:0000313" key="1">
    <source>
        <dbReference type="EMBL" id="STX39552.1"/>
    </source>
</evidence>
<dbReference type="Pfam" id="PF05013">
    <property type="entry name" value="FGase"/>
    <property type="match status" value="1"/>
</dbReference>
<organism evidence="1 2">
    <name type="scientific">Legionella feeleii</name>
    <dbReference type="NCBI Taxonomy" id="453"/>
    <lineage>
        <taxon>Bacteria</taxon>
        <taxon>Pseudomonadati</taxon>
        <taxon>Pseudomonadota</taxon>
        <taxon>Gammaproteobacteria</taxon>
        <taxon>Legionellales</taxon>
        <taxon>Legionellaceae</taxon>
        <taxon>Legionella</taxon>
    </lineage>
</organism>
<dbReference type="AlphaFoldDB" id="A0A378IXB4"/>
<dbReference type="RefSeq" id="WP_115175971.1">
    <property type="nucleotide sequence ID" value="NZ_UGNY01000001.1"/>
</dbReference>